<dbReference type="GO" id="GO:0051287">
    <property type="term" value="F:NAD binding"/>
    <property type="evidence" value="ECO:0007669"/>
    <property type="project" value="InterPro"/>
</dbReference>
<evidence type="ECO:0000256" key="8">
    <source>
        <dbReference type="ARBA" id="ARBA00023264"/>
    </source>
</evidence>
<feature type="binding site" evidence="13">
    <location>
        <position position="131"/>
    </location>
    <ligand>
        <name>sn-glycerol 3-phosphate</name>
        <dbReference type="ChEBI" id="CHEBI:57597"/>
    </ligand>
</feature>
<feature type="binding site" evidence="13">
    <location>
        <position position="10"/>
    </location>
    <ligand>
        <name>NADPH</name>
        <dbReference type="ChEBI" id="CHEBI:57783"/>
    </ligand>
</feature>
<keyword evidence="4 13" id="KW-0560">Oxidoreductase</keyword>
<keyword evidence="8 13" id="KW-1208">Phospholipid metabolism</keyword>
<feature type="binding site" evidence="13">
    <location>
        <position position="251"/>
    </location>
    <ligand>
        <name>sn-glycerol 3-phosphate</name>
        <dbReference type="ChEBI" id="CHEBI:57597"/>
    </ligand>
</feature>
<dbReference type="SUPFAM" id="SSF51735">
    <property type="entry name" value="NAD(P)-binding Rossmann-fold domains"/>
    <property type="match status" value="1"/>
</dbReference>
<comment type="pathway">
    <text evidence="13">Membrane lipid metabolism; glycerophospholipid metabolism.</text>
</comment>
<sequence length="336" mass="36764">MRVGILGAGSWGITLGILLHRKGYDVILYEHREEKAEYLERRKEDPRRLPGVRIPDEVHITPRVSELFPADFLVFAVPSQTVREVARKVRDFKPSRVISAVKGIELDSLKRMSEVLEEELGEAARIAVLSGPSIAVEVLRGDPSSVVVASRDPEYAKEVQLLFHSGRFRVYRSGDVVGVELGGAFKNIIAIGAGAVDGMGFGVNSKGALITRGLAEIMRLGVKMGADPLTFSGLAGVGDLITTCFSKNSRNRHVGEELGKGRKIDEILAEMSSVAEGVKTAEAACILSEKLGVEMPLTHAIWSLISGKMDRFELLRGLMEREPKEEIYWTTRKGGP</sequence>
<dbReference type="GO" id="GO:0008654">
    <property type="term" value="P:phospholipid biosynthetic process"/>
    <property type="evidence" value="ECO:0007669"/>
    <property type="project" value="UniProtKB-KW"/>
</dbReference>
<evidence type="ECO:0000256" key="5">
    <source>
        <dbReference type="ARBA" id="ARBA00023027"/>
    </source>
</evidence>
<evidence type="ECO:0000256" key="11">
    <source>
        <dbReference type="ARBA" id="ARBA00069372"/>
    </source>
</evidence>
<dbReference type="PIRSF" id="PIRSF000114">
    <property type="entry name" value="Glycerol-3-P_dh"/>
    <property type="match status" value="1"/>
</dbReference>
<dbReference type="PROSITE" id="PS00957">
    <property type="entry name" value="NAD_G3PDH"/>
    <property type="match status" value="1"/>
</dbReference>
<evidence type="ECO:0000256" key="7">
    <source>
        <dbReference type="ARBA" id="ARBA00023209"/>
    </source>
</evidence>
<keyword evidence="5 13" id="KW-0520">NAD</keyword>
<dbReference type="Pfam" id="PF01210">
    <property type="entry name" value="NAD_Gly3P_dh_N"/>
    <property type="match status" value="1"/>
</dbReference>
<dbReference type="EC" id="1.1.1.94" evidence="10 13"/>
<dbReference type="NCBIfam" id="NF000942">
    <property type="entry name" value="PRK00094.1-4"/>
    <property type="match status" value="1"/>
</dbReference>
<keyword evidence="13" id="KW-0963">Cytoplasm</keyword>
<feature type="binding site" evidence="16">
    <location>
        <begin position="7"/>
        <end position="12"/>
    </location>
    <ligand>
        <name>NAD(+)</name>
        <dbReference type="ChEBI" id="CHEBI:57540"/>
    </ligand>
</feature>
<evidence type="ECO:0000259" key="18">
    <source>
        <dbReference type="Pfam" id="PF01210"/>
    </source>
</evidence>
<dbReference type="GO" id="GO:0005829">
    <property type="term" value="C:cytosol"/>
    <property type="evidence" value="ECO:0007669"/>
    <property type="project" value="TreeGrafter"/>
</dbReference>
<evidence type="ECO:0000256" key="1">
    <source>
        <dbReference type="ARBA" id="ARBA00011009"/>
    </source>
</evidence>
<evidence type="ECO:0000313" key="20">
    <source>
        <dbReference type="EMBL" id="HDM90701.1"/>
    </source>
</evidence>
<feature type="binding site" evidence="16">
    <location>
        <position position="250"/>
    </location>
    <ligand>
        <name>NAD(+)</name>
        <dbReference type="ChEBI" id="CHEBI:57540"/>
    </ligand>
</feature>
<feature type="binding site" evidence="13">
    <location>
        <position position="102"/>
    </location>
    <ligand>
        <name>NADPH</name>
        <dbReference type="ChEBI" id="CHEBI:57783"/>
    </ligand>
</feature>
<evidence type="ECO:0000256" key="14">
    <source>
        <dbReference type="PIRSR" id="PIRSR000114-1"/>
    </source>
</evidence>
<feature type="domain" description="Glycerol-3-phosphate dehydrogenase NAD-dependent C-terminal" evidence="19">
    <location>
        <begin position="175"/>
        <end position="310"/>
    </location>
</feature>
<evidence type="ECO:0000256" key="4">
    <source>
        <dbReference type="ARBA" id="ARBA00023002"/>
    </source>
</evidence>
<dbReference type="SUPFAM" id="SSF48179">
    <property type="entry name" value="6-phosphogluconate dehydrogenase C-terminal domain-like"/>
    <property type="match status" value="1"/>
</dbReference>
<evidence type="ECO:0000256" key="9">
    <source>
        <dbReference type="ARBA" id="ARBA00052716"/>
    </source>
</evidence>
<dbReference type="GO" id="GO:0006650">
    <property type="term" value="P:glycerophospholipid metabolic process"/>
    <property type="evidence" value="ECO:0007669"/>
    <property type="project" value="UniProtKB-UniRule"/>
</dbReference>
<comment type="function">
    <text evidence="13">Catalyzes the reduction of the glycolytic intermediate dihydroxyacetone phosphate (DHAP) to sn-glycerol 3-phosphate (G3P), the key precursor for phospholipid synthesis.</text>
</comment>
<dbReference type="InterPro" id="IPR008927">
    <property type="entry name" value="6-PGluconate_DH-like_C_sf"/>
</dbReference>
<feature type="binding site" evidence="13">
    <location>
        <position position="276"/>
    </location>
    <ligand>
        <name>NADPH</name>
        <dbReference type="ChEBI" id="CHEBI:57783"/>
    </ligand>
</feature>
<feature type="binding site" evidence="13">
    <location>
        <position position="239"/>
    </location>
    <ligand>
        <name>sn-glycerol 3-phosphate</name>
        <dbReference type="ChEBI" id="CHEBI:57597"/>
    </ligand>
</feature>
<comment type="catalytic activity">
    <reaction evidence="13">
        <text>sn-glycerol 3-phosphate + NAD(+) = dihydroxyacetone phosphate + NADH + H(+)</text>
        <dbReference type="Rhea" id="RHEA:11092"/>
        <dbReference type="ChEBI" id="CHEBI:15378"/>
        <dbReference type="ChEBI" id="CHEBI:57540"/>
        <dbReference type="ChEBI" id="CHEBI:57597"/>
        <dbReference type="ChEBI" id="CHEBI:57642"/>
        <dbReference type="ChEBI" id="CHEBI:57945"/>
        <dbReference type="EC" id="1.1.1.94"/>
    </reaction>
</comment>
<evidence type="ECO:0000256" key="15">
    <source>
        <dbReference type="PIRSR" id="PIRSR000114-2"/>
    </source>
</evidence>
<feature type="binding site" evidence="13">
    <location>
        <position position="133"/>
    </location>
    <ligand>
        <name>sn-glycerol 3-phosphate</name>
        <dbReference type="ChEBI" id="CHEBI:57597"/>
    </ligand>
</feature>
<gene>
    <name evidence="13" type="primary">gpsA</name>
    <name evidence="20" type="ORF">ENG67_05820</name>
</gene>
<evidence type="ECO:0000256" key="13">
    <source>
        <dbReference type="HAMAP-Rule" id="MF_00394"/>
    </source>
</evidence>
<feature type="binding site" evidence="13">
    <location>
        <position position="250"/>
    </location>
    <ligand>
        <name>NADPH</name>
        <dbReference type="ChEBI" id="CHEBI:57783"/>
    </ligand>
</feature>
<proteinExistence type="inferred from homology"/>
<comment type="catalytic activity">
    <reaction evidence="9">
        <text>sn-glycerol 3-phosphate + NADP(+) = dihydroxyacetone phosphate + NADPH + H(+)</text>
        <dbReference type="Rhea" id="RHEA:11096"/>
        <dbReference type="ChEBI" id="CHEBI:15378"/>
        <dbReference type="ChEBI" id="CHEBI:57597"/>
        <dbReference type="ChEBI" id="CHEBI:57642"/>
        <dbReference type="ChEBI" id="CHEBI:57783"/>
        <dbReference type="ChEBI" id="CHEBI:58349"/>
        <dbReference type="EC" id="1.1.1.94"/>
    </reaction>
    <physiologicalReaction direction="right-to-left" evidence="9">
        <dbReference type="Rhea" id="RHEA:11098"/>
    </physiologicalReaction>
</comment>
<feature type="binding site" evidence="13">
    <location>
        <position position="250"/>
    </location>
    <ligand>
        <name>sn-glycerol 3-phosphate</name>
        <dbReference type="ChEBI" id="CHEBI:57597"/>
    </ligand>
</feature>
<dbReference type="FunFam" id="3.40.50.720:FF:000019">
    <property type="entry name" value="Glycerol-3-phosphate dehydrogenase [NAD(P)+]"/>
    <property type="match status" value="1"/>
</dbReference>
<evidence type="ECO:0000256" key="17">
    <source>
        <dbReference type="RuleBase" id="RU000437"/>
    </source>
</evidence>
<feature type="domain" description="Glycerol-3-phosphate dehydrogenase NAD-dependent N-terminal" evidence="18">
    <location>
        <begin position="3"/>
        <end position="155"/>
    </location>
</feature>
<dbReference type="PRINTS" id="PR00077">
    <property type="entry name" value="GPDHDRGNASE"/>
</dbReference>
<keyword evidence="2 13" id="KW-0444">Lipid biosynthesis</keyword>
<dbReference type="GO" id="GO:0047952">
    <property type="term" value="F:glycerol-3-phosphate dehydrogenase [NAD(P)+] activity"/>
    <property type="evidence" value="ECO:0007669"/>
    <property type="project" value="UniProtKB-UniRule"/>
</dbReference>
<feature type="binding site" evidence="13">
    <location>
        <position position="32"/>
    </location>
    <ligand>
        <name>NADPH</name>
        <dbReference type="ChEBI" id="CHEBI:57783"/>
    </ligand>
</feature>
<feature type="binding site" evidence="13">
    <location>
        <position position="11"/>
    </location>
    <ligand>
        <name>NADPH</name>
        <dbReference type="ChEBI" id="CHEBI:57783"/>
    </ligand>
</feature>
<feature type="active site" description="Proton acceptor" evidence="13 14">
    <location>
        <position position="186"/>
    </location>
</feature>
<keyword evidence="13" id="KW-0547">Nucleotide-binding</keyword>
<evidence type="ECO:0000256" key="6">
    <source>
        <dbReference type="ARBA" id="ARBA00023098"/>
    </source>
</evidence>
<dbReference type="PANTHER" id="PTHR11728:SF1">
    <property type="entry name" value="GLYCEROL-3-PHOSPHATE DEHYDROGENASE [NAD(+)] 2, CHLOROPLASTIC"/>
    <property type="match status" value="1"/>
</dbReference>
<dbReference type="Gene3D" id="1.10.1040.10">
    <property type="entry name" value="N-(1-d-carboxylethyl)-l-norvaline Dehydrogenase, domain 2"/>
    <property type="match status" value="1"/>
</dbReference>
<protein>
    <recommendedName>
        <fullName evidence="11 13">Glycerol-3-phosphate dehydrogenase [NAD(P)+]</fullName>
        <ecNumber evidence="10 13">1.1.1.94</ecNumber>
    </recommendedName>
    <alternativeName>
        <fullName evidence="13">NAD(P)(+)-dependent glycerol-3-phosphate dehydrogenase</fullName>
    </alternativeName>
    <alternativeName>
        <fullName evidence="12 13">NAD(P)H-dependent dihydroxyacetone-phosphate reductase</fullName>
    </alternativeName>
</protein>
<keyword evidence="3 13" id="KW-0521">NADP</keyword>
<evidence type="ECO:0000256" key="2">
    <source>
        <dbReference type="ARBA" id="ARBA00022516"/>
    </source>
</evidence>
<dbReference type="GO" id="GO:0005975">
    <property type="term" value="P:carbohydrate metabolic process"/>
    <property type="evidence" value="ECO:0007669"/>
    <property type="project" value="InterPro"/>
</dbReference>
<feature type="binding site" evidence="13">
    <location>
        <position position="274"/>
    </location>
    <ligand>
        <name>NADPH</name>
        <dbReference type="ChEBI" id="CHEBI:57783"/>
    </ligand>
</feature>
<dbReference type="InterPro" id="IPR013328">
    <property type="entry name" value="6PGD_dom2"/>
</dbReference>
<dbReference type="InterPro" id="IPR006109">
    <property type="entry name" value="G3P_DH_NAD-dep_C"/>
</dbReference>
<evidence type="ECO:0000256" key="3">
    <source>
        <dbReference type="ARBA" id="ARBA00022857"/>
    </source>
</evidence>
<dbReference type="InterPro" id="IPR011128">
    <property type="entry name" value="G3P_DH_NAD-dep_N"/>
</dbReference>
<feature type="binding site" evidence="13">
    <location>
        <position position="186"/>
    </location>
    <ligand>
        <name>sn-glycerol 3-phosphate</name>
        <dbReference type="ChEBI" id="CHEBI:57597"/>
    </ligand>
</feature>
<dbReference type="InterPro" id="IPR036291">
    <property type="entry name" value="NAD(P)-bd_dom_sf"/>
</dbReference>
<evidence type="ECO:0000256" key="16">
    <source>
        <dbReference type="PIRSR" id="PIRSR000114-3"/>
    </source>
</evidence>
<comment type="caution">
    <text evidence="13">Lacks conserved residue(s) required for the propagation of feature annotation.</text>
</comment>
<dbReference type="Pfam" id="PF07479">
    <property type="entry name" value="NAD_Gly3P_dh_C"/>
    <property type="match status" value="1"/>
</dbReference>
<dbReference type="UniPathway" id="UPA00940"/>
<keyword evidence="6 13" id="KW-0443">Lipid metabolism</keyword>
<dbReference type="HAMAP" id="MF_00394">
    <property type="entry name" value="NAD_Glyc3P_dehydrog"/>
    <property type="match status" value="1"/>
</dbReference>
<organism evidence="20">
    <name type="scientific">candidate division WOR-3 bacterium</name>
    <dbReference type="NCBI Taxonomy" id="2052148"/>
    <lineage>
        <taxon>Bacteria</taxon>
        <taxon>Bacteria division WOR-3</taxon>
    </lineage>
</organism>
<dbReference type="NCBIfam" id="NF000940">
    <property type="entry name" value="PRK00094.1-2"/>
    <property type="match status" value="1"/>
</dbReference>
<dbReference type="Proteomes" id="UP000885931">
    <property type="component" value="Unassembled WGS sequence"/>
</dbReference>
<dbReference type="FunFam" id="1.10.1040.10:FF:000001">
    <property type="entry name" value="Glycerol-3-phosphate dehydrogenase [NAD(P)+]"/>
    <property type="match status" value="1"/>
</dbReference>
<dbReference type="AlphaFoldDB" id="A0A7C0X9Y6"/>
<comment type="caution">
    <text evidence="20">The sequence shown here is derived from an EMBL/GenBank/DDBJ whole genome shotgun (WGS) entry which is preliminary data.</text>
</comment>
<feature type="binding site" evidence="13">
    <location>
        <position position="249"/>
    </location>
    <ligand>
        <name>sn-glycerol 3-phosphate</name>
        <dbReference type="ChEBI" id="CHEBI:57597"/>
    </ligand>
</feature>
<dbReference type="GO" id="GO:0046168">
    <property type="term" value="P:glycerol-3-phosphate catabolic process"/>
    <property type="evidence" value="ECO:0007669"/>
    <property type="project" value="InterPro"/>
</dbReference>
<comment type="similarity">
    <text evidence="1 13 17">Belongs to the NAD-dependent glycerol-3-phosphate dehydrogenase family.</text>
</comment>
<dbReference type="Gene3D" id="3.40.50.720">
    <property type="entry name" value="NAD(P)-binding Rossmann-like Domain"/>
    <property type="match status" value="1"/>
</dbReference>
<evidence type="ECO:0000259" key="19">
    <source>
        <dbReference type="Pfam" id="PF07479"/>
    </source>
</evidence>
<dbReference type="PANTHER" id="PTHR11728">
    <property type="entry name" value="GLYCEROL-3-PHOSPHATE DEHYDROGENASE"/>
    <property type="match status" value="1"/>
</dbReference>
<feature type="binding site" evidence="13">
    <location>
        <position position="102"/>
    </location>
    <ligand>
        <name>sn-glycerol 3-phosphate</name>
        <dbReference type="ChEBI" id="CHEBI:57597"/>
    </ligand>
</feature>
<reference evidence="20" key="1">
    <citation type="journal article" date="2020" name="mSystems">
        <title>Genome- and Community-Level Interaction Insights into Carbon Utilization and Element Cycling Functions of Hydrothermarchaeota in Hydrothermal Sediment.</title>
        <authorList>
            <person name="Zhou Z."/>
            <person name="Liu Y."/>
            <person name="Xu W."/>
            <person name="Pan J."/>
            <person name="Luo Z.H."/>
            <person name="Li M."/>
        </authorList>
    </citation>
    <scope>NUCLEOTIDE SEQUENCE [LARGE SCALE GENOMIC DNA]</scope>
    <source>
        <strain evidence="20">HyVt-237</strain>
    </source>
</reference>
<feature type="binding site" evidence="13">
    <location>
        <position position="31"/>
    </location>
    <ligand>
        <name>NADPH</name>
        <dbReference type="ChEBI" id="CHEBI:57783"/>
    </ligand>
</feature>
<evidence type="ECO:0000256" key="10">
    <source>
        <dbReference type="ARBA" id="ARBA00066687"/>
    </source>
</evidence>
<accession>A0A7C0X9Y6</accession>
<feature type="binding site" evidence="15">
    <location>
        <begin position="250"/>
        <end position="251"/>
    </location>
    <ligand>
        <name>substrate</name>
    </ligand>
</feature>
<evidence type="ECO:0000256" key="12">
    <source>
        <dbReference type="ARBA" id="ARBA00080511"/>
    </source>
</evidence>
<feature type="binding site" evidence="15">
    <location>
        <position position="102"/>
    </location>
    <ligand>
        <name>substrate</name>
    </ligand>
</feature>
<feature type="binding site" evidence="13">
    <location>
        <position position="135"/>
    </location>
    <ligand>
        <name>NADPH</name>
        <dbReference type="ChEBI" id="CHEBI:57783"/>
    </ligand>
</feature>
<dbReference type="InterPro" id="IPR006168">
    <property type="entry name" value="G3P_DH_NAD-dep"/>
</dbReference>
<comment type="subcellular location">
    <subcellularLocation>
        <location evidence="13">Cytoplasm</location>
    </subcellularLocation>
</comment>
<feature type="binding site" evidence="16">
    <location>
        <position position="135"/>
    </location>
    <ligand>
        <name>NAD(+)</name>
        <dbReference type="ChEBI" id="CHEBI:57540"/>
    </ligand>
</feature>
<name>A0A7C0X9Y6_UNCW3</name>
<keyword evidence="7 13" id="KW-0594">Phospholipid biosynthesis</keyword>
<dbReference type="GO" id="GO:0046167">
    <property type="term" value="P:glycerol-3-phosphate biosynthetic process"/>
    <property type="evidence" value="ECO:0007669"/>
    <property type="project" value="UniProtKB-UniRule"/>
</dbReference>
<dbReference type="EMBL" id="DRBW01000214">
    <property type="protein sequence ID" value="HDM90701.1"/>
    <property type="molecule type" value="Genomic_DNA"/>
</dbReference>